<dbReference type="EMBL" id="JADYXP020000020">
    <property type="protein sequence ID" value="KAL0104346.1"/>
    <property type="molecule type" value="Genomic_DNA"/>
</dbReference>
<dbReference type="AlphaFoldDB" id="A0AAW2EKU8"/>
<accession>A0AAW2EKU8</accession>
<proteinExistence type="predicted"/>
<protein>
    <submittedName>
        <fullName evidence="1">Uncharacterized protein</fullName>
    </submittedName>
</protein>
<evidence type="ECO:0000313" key="2">
    <source>
        <dbReference type="Proteomes" id="UP001430953"/>
    </source>
</evidence>
<dbReference type="Proteomes" id="UP001430953">
    <property type="component" value="Unassembled WGS sequence"/>
</dbReference>
<gene>
    <name evidence="1" type="ORF">PUN28_017225</name>
</gene>
<keyword evidence="2" id="KW-1185">Reference proteome</keyword>
<comment type="caution">
    <text evidence="1">The sequence shown here is derived from an EMBL/GenBank/DDBJ whole genome shotgun (WGS) entry which is preliminary data.</text>
</comment>
<reference evidence="1 2" key="1">
    <citation type="submission" date="2023-03" db="EMBL/GenBank/DDBJ databases">
        <title>High recombination rates correlate with genetic variation in Cardiocondyla obscurior ants.</title>
        <authorList>
            <person name="Errbii M."/>
        </authorList>
    </citation>
    <scope>NUCLEOTIDE SEQUENCE [LARGE SCALE GENOMIC DNA]</scope>
    <source>
        <strain evidence="1">Alpha-2009</strain>
        <tissue evidence="1">Whole body</tissue>
    </source>
</reference>
<evidence type="ECO:0000313" key="1">
    <source>
        <dbReference type="EMBL" id="KAL0104346.1"/>
    </source>
</evidence>
<name>A0AAW2EKU8_9HYME</name>
<sequence length="115" mass="12834">MEIEFVIRLPRRHELRSERAIDITPRDGLAELEKGALTESIINLLPSVIDNADDAAAQLYAGCERLPLHREHVRNFREKEDGTAARLAISFSLRNAQVDLAFAHVGPDAGPFYNA</sequence>
<organism evidence="1 2">
    <name type="scientific">Cardiocondyla obscurior</name>
    <dbReference type="NCBI Taxonomy" id="286306"/>
    <lineage>
        <taxon>Eukaryota</taxon>
        <taxon>Metazoa</taxon>
        <taxon>Ecdysozoa</taxon>
        <taxon>Arthropoda</taxon>
        <taxon>Hexapoda</taxon>
        <taxon>Insecta</taxon>
        <taxon>Pterygota</taxon>
        <taxon>Neoptera</taxon>
        <taxon>Endopterygota</taxon>
        <taxon>Hymenoptera</taxon>
        <taxon>Apocrita</taxon>
        <taxon>Aculeata</taxon>
        <taxon>Formicoidea</taxon>
        <taxon>Formicidae</taxon>
        <taxon>Myrmicinae</taxon>
        <taxon>Cardiocondyla</taxon>
    </lineage>
</organism>